<evidence type="ECO:0000256" key="3">
    <source>
        <dbReference type="ARBA" id="ARBA00022833"/>
    </source>
</evidence>
<dbReference type="Proteomes" id="UP001218218">
    <property type="component" value="Unassembled WGS sequence"/>
</dbReference>
<evidence type="ECO:0000256" key="2">
    <source>
        <dbReference type="ARBA" id="ARBA00022771"/>
    </source>
</evidence>
<protein>
    <recommendedName>
        <fullName evidence="6">RING-type domain-containing protein</fullName>
    </recommendedName>
</protein>
<dbReference type="Pfam" id="PF00097">
    <property type="entry name" value="zf-C3HC4"/>
    <property type="match status" value="1"/>
</dbReference>
<keyword evidence="2 4" id="KW-0863">Zinc-finger</keyword>
<evidence type="ECO:0000256" key="5">
    <source>
        <dbReference type="SAM" id="MobiDB-lite"/>
    </source>
</evidence>
<evidence type="ECO:0000313" key="7">
    <source>
        <dbReference type="EMBL" id="KAJ7350496.1"/>
    </source>
</evidence>
<comment type="caution">
    <text evidence="7">The sequence shown here is derived from an EMBL/GenBank/DDBJ whole genome shotgun (WGS) entry which is preliminary data.</text>
</comment>
<evidence type="ECO:0000259" key="6">
    <source>
        <dbReference type="PROSITE" id="PS50089"/>
    </source>
</evidence>
<keyword evidence="3" id="KW-0862">Zinc</keyword>
<gene>
    <name evidence="7" type="ORF">DFH08DRAFT_958163</name>
</gene>
<sequence>MPELLTPATAVRPRLSGQMQGYPHDLAPGLHPRPSHQTQERNPSCPRLDPGPEALFTRLSEPLTAEALYIDDARPPVIATPKPHHVCGICFGIKSHPVSYLCGHSHCFVCIRVWLERQWSCPDCAQKMRMAPFRHYGEESSITWDYPFWTDDSRVSYSYEGLIFPRPPAPINHIFGLQIAHTQCLPHPEIKGFLESFPPSLVDLDEVFIKLGITTKGDLLDIAQWERRNGPRSSDFFAERFHKRVGDMLH</sequence>
<dbReference type="InterPro" id="IPR018957">
    <property type="entry name" value="Znf_C3HC4_RING-type"/>
</dbReference>
<proteinExistence type="predicted"/>
<dbReference type="SMART" id="SM00184">
    <property type="entry name" value="RING"/>
    <property type="match status" value="1"/>
</dbReference>
<dbReference type="SUPFAM" id="SSF57850">
    <property type="entry name" value="RING/U-box"/>
    <property type="match status" value="1"/>
</dbReference>
<evidence type="ECO:0000256" key="4">
    <source>
        <dbReference type="PROSITE-ProRule" id="PRU00175"/>
    </source>
</evidence>
<dbReference type="Gene3D" id="3.30.40.10">
    <property type="entry name" value="Zinc/RING finger domain, C3HC4 (zinc finger)"/>
    <property type="match status" value="1"/>
</dbReference>
<evidence type="ECO:0000256" key="1">
    <source>
        <dbReference type="ARBA" id="ARBA00022723"/>
    </source>
</evidence>
<dbReference type="InterPro" id="IPR001841">
    <property type="entry name" value="Znf_RING"/>
</dbReference>
<feature type="domain" description="RING-type" evidence="6">
    <location>
        <begin position="87"/>
        <end position="124"/>
    </location>
</feature>
<accession>A0AAD7ET42</accession>
<dbReference type="InterPro" id="IPR013083">
    <property type="entry name" value="Znf_RING/FYVE/PHD"/>
</dbReference>
<feature type="region of interest" description="Disordered" evidence="5">
    <location>
        <begin position="1"/>
        <end position="47"/>
    </location>
</feature>
<keyword evidence="8" id="KW-1185">Reference proteome</keyword>
<name>A0AAD7ET42_9AGAR</name>
<dbReference type="GO" id="GO:0008270">
    <property type="term" value="F:zinc ion binding"/>
    <property type="evidence" value="ECO:0007669"/>
    <property type="project" value="UniProtKB-KW"/>
</dbReference>
<reference evidence="7" key="1">
    <citation type="submission" date="2023-03" db="EMBL/GenBank/DDBJ databases">
        <title>Massive genome expansion in bonnet fungi (Mycena s.s.) driven by repeated elements and novel gene families across ecological guilds.</title>
        <authorList>
            <consortium name="Lawrence Berkeley National Laboratory"/>
            <person name="Harder C.B."/>
            <person name="Miyauchi S."/>
            <person name="Viragh M."/>
            <person name="Kuo A."/>
            <person name="Thoen E."/>
            <person name="Andreopoulos B."/>
            <person name="Lu D."/>
            <person name="Skrede I."/>
            <person name="Drula E."/>
            <person name="Henrissat B."/>
            <person name="Morin E."/>
            <person name="Kohler A."/>
            <person name="Barry K."/>
            <person name="LaButti K."/>
            <person name="Morin E."/>
            <person name="Salamov A."/>
            <person name="Lipzen A."/>
            <person name="Mereny Z."/>
            <person name="Hegedus B."/>
            <person name="Baldrian P."/>
            <person name="Stursova M."/>
            <person name="Weitz H."/>
            <person name="Taylor A."/>
            <person name="Grigoriev I.V."/>
            <person name="Nagy L.G."/>
            <person name="Martin F."/>
            <person name="Kauserud H."/>
        </authorList>
    </citation>
    <scope>NUCLEOTIDE SEQUENCE</scope>
    <source>
        <strain evidence="7">CBHHK002</strain>
    </source>
</reference>
<keyword evidence="1" id="KW-0479">Metal-binding</keyword>
<dbReference type="AlphaFoldDB" id="A0AAD7ET42"/>
<evidence type="ECO:0000313" key="8">
    <source>
        <dbReference type="Proteomes" id="UP001218218"/>
    </source>
</evidence>
<dbReference type="EMBL" id="JARIHO010000014">
    <property type="protein sequence ID" value="KAJ7350496.1"/>
    <property type="molecule type" value="Genomic_DNA"/>
</dbReference>
<organism evidence="7 8">
    <name type="scientific">Mycena albidolilacea</name>
    <dbReference type="NCBI Taxonomy" id="1033008"/>
    <lineage>
        <taxon>Eukaryota</taxon>
        <taxon>Fungi</taxon>
        <taxon>Dikarya</taxon>
        <taxon>Basidiomycota</taxon>
        <taxon>Agaricomycotina</taxon>
        <taxon>Agaricomycetes</taxon>
        <taxon>Agaricomycetidae</taxon>
        <taxon>Agaricales</taxon>
        <taxon>Marasmiineae</taxon>
        <taxon>Mycenaceae</taxon>
        <taxon>Mycena</taxon>
    </lineage>
</organism>
<dbReference type="PROSITE" id="PS50089">
    <property type="entry name" value="ZF_RING_2"/>
    <property type="match status" value="1"/>
</dbReference>